<name>A0A7X0VSM4_9CLOT</name>
<dbReference type="RefSeq" id="WP_185165015.1">
    <property type="nucleotide sequence ID" value="NZ_JACKWY010000009.1"/>
</dbReference>
<evidence type="ECO:0000313" key="5">
    <source>
        <dbReference type="EMBL" id="MBB6715845.1"/>
    </source>
</evidence>
<evidence type="ECO:0000256" key="1">
    <source>
        <dbReference type="ARBA" id="ARBA00022679"/>
    </source>
</evidence>
<dbReference type="InterPro" id="IPR016030">
    <property type="entry name" value="CblAdoTrfase-like"/>
</dbReference>
<dbReference type="Gene3D" id="1.20.1200.10">
    <property type="entry name" value="Cobalamin adenosyltransferase-like"/>
    <property type="match status" value="1"/>
</dbReference>
<keyword evidence="1 5" id="KW-0808">Transferase</keyword>
<comment type="caution">
    <text evidence="5">The sequence shown here is derived from an EMBL/GenBank/DDBJ whole genome shotgun (WGS) entry which is preliminary data.</text>
</comment>
<keyword evidence="3" id="KW-0067">ATP-binding</keyword>
<evidence type="ECO:0000256" key="3">
    <source>
        <dbReference type="ARBA" id="ARBA00022840"/>
    </source>
</evidence>
<dbReference type="AlphaFoldDB" id="A0A7X0VSM4"/>
<dbReference type="GO" id="GO:0008817">
    <property type="term" value="F:corrinoid adenosyltransferase activity"/>
    <property type="evidence" value="ECO:0007669"/>
    <property type="project" value="InterPro"/>
</dbReference>
<dbReference type="InterPro" id="IPR036451">
    <property type="entry name" value="CblAdoTrfase-like_sf"/>
</dbReference>
<dbReference type="GO" id="GO:0005524">
    <property type="term" value="F:ATP binding"/>
    <property type="evidence" value="ECO:0007669"/>
    <property type="project" value="UniProtKB-KW"/>
</dbReference>
<sequence length="259" mass="30355">MSVLTETEIRKRLRDKDLKLLKEYEVEKGVIVTPSAKEYLSDNNIQLKIVGKIKETNEPVIIEKEVRIEPKYKTIFGGYLDNKPEHMTHLNGNLLVFKNHSRIILRGKFDSLESQILQVQILSDKLKHEKLTNDLEEILGFVRNLLRAEVLEEKLKEFKLLDMDEKELREKSHHPKKYYGMGHFQPSYKNGEIVVALNSLRSATREVELASYNAFKTEYGDVEREDIVRALNRLSSLFWIMMFKFLAGEYTNKEKTHGR</sequence>
<evidence type="ECO:0000259" key="4">
    <source>
        <dbReference type="Pfam" id="PF01923"/>
    </source>
</evidence>
<dbReference type="GO" id="GO:0006580">
    <property type="term" value="P:ethanolamine metabolic process"/>
    <property type="evidence" value="ECO:0007669"/>
    <property type="project" value="InterPro"/>
</dbReference>
<organism evidence="5 6">
    <name type="scientific">Clostridium gasigenes</name>
    <dbReference type="NCBI Taxonomy" id="94869"/>
    <lineage>
        <taxon>Bacteria</taxon>
        <taxon>Bacillati</taxon>
        <taxon>Bacillota</taxon>
        <taxon>Clostridia</taxon>
        <taxon>Eubacteriales</taxon>
        <taxon>Clostridiaceae</taxon>
        <taxon>Clostridium</taxon>
    </lineage>
</organism>
<dbReference type="EMBL" id="JACKWY010000009">
    <property type="protein sequence ID" value="MBB6715845.1"/>
    <property type="molecule type" value="Genomic_DNA"/>
</dbReference>
<accession>A0A7X0VSM4</accession>
<reference evidence="5 6" key="1">
    <citation type="submission" date="2020-08" db="EMBL/GenBank/DDBJ databases">
        <title>Clostridia isolated from Swiss meat.</title>
        <authorList>
            <person name="Wambui J."/>
            <person name="Stevens M.J.A."/>
            <person name="Stephan R."/>
        </authorList>
    </citation>
    <scope>NUCLEOTIDE SEQUENCE [LARGE SCALE GENOMIC DNA]</scope>
    <source>
        <strain evidence="5 6">CM001</strain>
    </source>
</reference>
<dbReference type="Proteomes" id="UP000585258">
    <property type="component" value="Unassembled WGS sequence"/>
</dbReference>
<dbReference type="PIRSF" id="PIRSF012294">
    <property type="entry name" value="ATR_EutT"/>
    <property type="match status" value="1"/>
</dbReference>
<keyword evidence="2" id="KW-0547">Nucleotide-binding</keyword>
<dbReference type="InterPro" id="IPR009194">
    <property type="entry name" value="AdoTrfase_EutT"/>
</dbReference>
<proteinExistence type="predicted"/>
<gene>
    <name evidence="5" type="ORF">H7E68_14155</name>
</gene>
<dbReference type="GO" id="GO:0009236">
    <property type="term" value="P:cobalamin biosynthetic process"/>
    <property type="evidence" value="ECO:0007669"/>
    <property type="project" value="InterPro"/>
</dbReference>
<dbReference type="Pfam" id="PF01923">
    <property type="entry name" value="Cob_adeno_trans"/>
    <property type="match status" value="1"/>
</dbReference>
<feature type="domain" description="Cobalamin adenosyltransferase-like" evidence="4">
    <location>
        <begin position="80"/>
        <end position="243"/>
    </location>
</feature>
<evidence type="ECO:0000313" key="6">
    <source>
        <dbReference type="Proteomes" id="UP000585258"/>
    </source>
</evidence>
<evidence type="ECO:0000256" key="2">
    <source>
        <dbReference type="ARBA" id="ARBA00022741"/>
    </source>
</evidence>
<dbReference type="SUPFAM" id="SSF89028">
    <property type="entry name" value="Cobalamin adenosyltransferase-like"/>
    <property type="match status" value="1"/>
</dbReference>
<protein>
    <submittedName>
        <fullName evidence="5">Cobalamin adenosyltransferase</fullName>
    </submittedName>
</protein>